<evidence type="ECO:0000256" key="1">
    <source>
        <dbReference type="SAM" id="Phobius"/>
    </source>
</evidence>
<reference evidence="3" key="1">
    <citation type="submission" date="2018-05" db="EMBL/GenBank/DDBJ databases">
        <authorList>
            <person name="Lanie J.A."/>
            <person name="Ng W.-L."/>
            <person name="Kazmierczak K.M."/>
            <person name="Andrzejewski T.M."/>
            <person name="Davidsen T.M."/>
            <person name="Wayne K.J."/>
            <person name="Tettelin H."/>
            <person name="Glass J.I."/>
            <person name="Rusch D."/>
            <person name="Podicherti R."/>
            <person name="Tsui H.-C.T."/>
            <person name="Winkler M.E."/>
        </authorList>
    </citation>
    <scope>NUCLEOTIDE SEQUENCE</scope>
</reference>
<dbReference type="AlphaFoldDB" id="A0A381QQY5"/>
<dbReference type="InterPro" id="IPR027304">
    <property type="entry name" value="Trigger_fact/SurA_dom_sf"/>
</dbReference>
<evidence type="ECO:0000259" key="2">
    <source>
        <dbReference type="Pfam" id="PF13145"/>
    </source>
</evidence>
<organism evidence="3">
    <name type="scientific">marine metagenome</name>
    <dbReference type="NCBI Taxonomy" id="408172"/>
    <lineage>
        <taxon>unclassified sequences</taxon>
        <taxon>metagenomes</taxon>
        <taxon>ecological metagenomes</taxon>
    </lineage>
</organism>
<keyword evidence="1" id="KW-1133">Transmembrane helix</keyword>
<dbReference type="SUPFAM" id="SSF109998">
    <property type="entry name" value="Triger factor/SurA peptide-binding domain-like"/>
    <property type="match status" value="1"/>
</dbReference>
<protein>
    <recommendedName>
        <fullName evidence="2">PpiC domain-containing protein</fullName>
    </recommendedName>
</protein>
<sequence>MTNSSLSESRLKTLLREPTLHFLAIAIVIFALYTFSQNRGGKILEIDQREIDARIFMQEMNRGEPLTETQREVIASLYVEEQILVQEAITLGLDNDVRIHDMLAQKMRHVLSGGIIQPSEAELRAYYEANVSRYETLPNISVNELVFTSQDTLPDEMISLLNASAEPEQLLELEQGNASPLPNVNHIDLSNIFEPEFADTVFAATIGQWSGPFLSNRGQHWLRITGRVEARLPLLNEISDRVRLDWIAEEEESRLQLEVDQLWDQYTVVIRETGQE</sequence>
<dbReference type="Pfam" id="PF13145">
    <property type="entry name" value="Rotamase_2"/>
    <property type="match status" value="1"/>
</dbReference>
<feature type="domain" description="PpiC" evidence="2">
    <location>
        <begin position="118"/>
        <end position="239"/>
    </location>
</feature>
<dbReference type="GO" id="GO:0003755">
    <property type="term" value="F:peptidyl-prolyl cis-trans isomerase activity"/>
    <property type="evidence" value="ECO:0007669"/>
    <property type="project" value="InterPro"/>
</dbReference>
<name>A0A381QQY5_9ZZZZ</name>
<accession>A0A381QQY5</accession>
<dbReference type="InterPro" id="IPR000297">
    <property type="entry name" value="PPIase_PpiC"/>
</dbReference>
<keyword evidence="1" id="KW-0812">Transmembrane</keyword>
<feature type="transmembrane region" description="Helical" evidence="1">
    <location>
        <begin position="20"/>
        <end position="36"/>
    </location>
</feature>
<evidence type="ECO:0000313" key="3">
    <source>
        <dbReference type="EMBL" id="SUZ81761.1"/>
    </source>
</evidence>
<gene>
    <name evidence="3" type="ORF">METZ01_LOCUS34615</name>
</gene>
<dbReference type="EMBL" id="UINC01001482">
    <property type="protein sequence ID" value="SUZ81761.1"/>
    <property type="molecule type" value="Genomic_DNA"/>
</dbReference>
<keyword evidence="1" id="KW-0472">Membrane</keyword>
<proteinExistence type="predicted"/>